<evidence type="ECO:0000259" key="7">
    <source>
        <dbReference type="SMART" id="SM01005"/>
    </source>
</evidence>
<evidence type="ECO:0000256" key="4">
    <source>
        <dbReference type="HAMAP-Rule" id="MF_01201"/>
    </source>
</evidence>
<dbReference type="Gene3D" id="2.40.37.10">
    <property type="entry name" value="Lyase, Ornithine Decarboxylase, Chain A, domain 1"/>
    <property type="match status" value="1"/>
</dbReference>
<dbReference type="SUPFAM" id="SSF51419">
    <property type="entry name" value="PLP-binding barrel"/>
    <property type="match status" value="1"/>
</dbReference>
<dbReference type="PROSITE" id="PS00395">
    <property type="entry name" value="ALANINE_RACEMASE"/>
    <property type="match status" value="1"/>
</dbReference>
<proteinExistence type="inferred from homology"/>
<dbReference type="CDD" id="cd00430">
    <property type="entry name" value="PLPDE_III_AR"/>
    <property type="match status" value="1"/>
</dbReference>
<dbReference type="GO" id="GO:0030170">
    <property type="term" value="F:pyridoxal phosphate binding"/>
    <property type="evidence" value="ECO:0007669"/>
    <property type="project" value="UniProtKB-UniRule"/>
</dbReference>
<dbReference type="Pfam" id="PF00842">
    <property type="entry name" value="Ala_racemase_C"/>
    <property type="match status" value="1"/>
</dbReference>
<reference evidence="8" key="1">
    <citation type="journal article" date="2021" name="PeerJ">
        <title>Extensive microbial diversity within the chicken gut microbiome revealed by metagenomics and culture.</title>
        <authorList>
            <person name="Gilroy R."/>
            <person name="Ravi A."/>
            <person name="Getino M."/>
            <person name="Pursley I."/>
            <person name="Horton D.L."/>
            <person name="Alikhan N.F."/>
            <person name="Baker D."/>
            <person name="Gharbi K."/>
            <person name="Hall N."/>
            <person name="Watson M."/>
            <person name="Adriaenssens E.M."/>
            <person name="Foster-Nyarko E."/>
            <person name="Jarju S."/>
            <person name="Secka A."/>
            <person name="Antonio M."/>
            <person name="Oren A."/>
            <person name="Chaudhuri R.R."/>
            <person name="La Ragione R."/>
            <person name="Hildebrand F."/>
            <person name="Pallen M.J."/>
        </authorList>
    </citation>
    <scope>NUCLEOTIDE SEQUENCE</scope>
    <source>
        <strain evidence="8">CHK193-4272</strain>
    </source>
</reference>
<evidence type="ECO:0000256" key="6">
    <source>
        <dbReference type="PIRSR" id="PIRSR600821-52"/>
    </source>
</evidence>
<dbReference type="InterPro" id="IPR000821">
    <property type="entry name" value="Ala_racemase"/>
</dbReference>
<gene>
    <name evidence="8" type="primary">alr</name>
    <name evidence="8" type="ORF">H9746_02820</name>
</gene>
<dbReference type="AlphaFoldDB" id="A0A9D1PIL0"/>
<dbReference type="PRINTS" id="PR00992">
    <property type="entry name" value="ALARACEMASE"/>
</dbReference>
<dbReference type="GO" id="GO:0008784">
    <property type="term" value="F:alanine racemase activity"/>
    <property type="evidence" value="ECO:0007669"/>
    <property type="project" value="UniProtKB-UniRule"/>
</dbReference>
<evidence type="ECO:0000256" key="1">
    <source>
        <dbReference type="ARBA" id="ARBA00001933"/>
    </source>
</evidence>
<dbReference type="PANTHER" id="PTHR30511">
    <property type="entry name" value="ALANINE RACEMASE"/>
    <property type="match status" value="1"/>
</dbReference>
<organism evidence="8 9">
    <name type="scientific">Candidatus Butyricicoccus avistercoris</name>
    <dbReference type="NCBI Taxonomy" id="2838518"/>
    <lineage>
        <taxon>Bacteria</taxon>
        <taxon>Bacillati</taxon>
        <taxon>Bacillota</taxon>
        <taxon>Clostridia</taxon>
        <taxon>Eubacteriales</taxon>
        <taxon>Butyricicoccaceae</taxon>
        <taxon>Butyricicoccus</taxon>
    </lineage>
</organism>
<dbReference type="GO" id="GO:0009252">
    <property type="term" value="P:peptidoglycan biosynthetic process"/>
    <property type="evidence" value="ECO:0007669"/>
    <property type="project" value="TreeGrafter"/>
</dbReference>
<comment type="pathway">
    <text evidence="4">Amino-acid biosynthesis; D-alanine biosynthesis; D-alanine from L-alanine: step 1/1.</text>
</comment>
<dbReference type="GO" id="GO:0030632">
    <property type="term" value="P:D-alanine biosynthetic process"/>
    <property type="evidence" value="ECO:0007669"/>
    <property type="project" value="UniProtKB-UniRule"/>
</dbReference>
<evidence type="ECO:0000313" key="8">
    <source>
        <dbReference type="EMBL" id="HIV61766.1"/>
    </source>
</evidence>
<dbReference type="InterPro" id="IPR011079">
    <property type="entry name" value="Ala_racemase_C"/>
</dbReference>
<dbReference type="Gene3D" id="3.20.20.10">
    <property type="entry name" value="Alanine racemase"/>
    <property type="match status" value="1"/>
</dbReference>
<keyword evidence="3 4" id="KW-0413">Isomerase</keyword>
<name>A0A9D1PIL0_9FIRM</name>
<feature type="binding site" evidence="4 6">
    <location>
        <position position="148"/>
    </location>
    <ligand>
        <name>substrate</name>
    </ligand>
</feature>
<feature type="modified residue" description="N6-(pyridoxal phosphate)lysine" evidence="4 5">
    <location>
        <position position="50"/>
    </location>
</feature>
<dbReference type="Pfam" id="PF01168">
    <property type="entry name" value="Ala_racemase_N"/>
    <property type="match status" value="1"/>
</dbReference>
<comment type="function">
    <text evidence="4">Catalyzes the interconversion of L-alanine and D-alanine. May also act on other amino acids.</text>
</comment>
<dbReference type="PANTHER" id="PTHR30511:SF0">
    <property type="entry name" value="ALANINE RACEMASE, CATABOLIC-RELATED"/>
    <property type="match status" value="1"/>
</dbReference>
<dbReference type="EMBL" id="DXIE01000021">
    <property type="protein sequence ID" value="HIV61766.1"/>
    <property type="molecule type" value="Genomic_DNA"/>
</dbReference>
<feature type="binding site" evidence="4 6">
    <location>
        <position position="329"/>
    </location>
    <ligand>
        <name>substrate</name>
    </ligand>
</feature>
<dbReference type="NCBIfam" id="TIGR00492">
    <property type="entry name" value="alr"/>
    <property type="match status" value="1"/>
</dbReference>
<evidence type="ECO:0000313" key="9">
    <source>
        <dbReference type="Proteomes" id="UP000886808"/>
    </source>
</evidence>
<accession>A0A9D1PIL0</accession>
<comment type="caution">
    <text evidence="8">The sequence shown here is derived from an EMBL/GenBank/DDBJ whole genome shotgun (WGS) entry which is preliminary data.</text>
</comment>
<dbReference type="HAMAP" id="MF_01201">
    <property type="entry name" value="Ala_racemase"/>
    <property type="match status" value="1"/>
</dbReference>
<comment type="similarity">
    <text evidence="4">Belongs to the alanine racemase family.</text>
</comment>
<dbReference type="SUPFAM" id="SSF50621">
    <property type="entry name" value="Alanine racemase C-terminal domain-like"/>
    <property type="match status" value="1"/>
</dbReference>
<evidence type="ECO:0000256" key="2">
    <source>
        <dbReference type="ARBA" id="ARBA00022898"/>
    </source>
</evidence>
<dbReference type="InterPro" id="IPR009006">
    <property type="entry name" value="Ala_racemase/Decarboxylase_C"/>
</dbReference>
<dbReference type="Proteomes" id="UP000886808">
    <property type="component" value="Unassembled WGS sequence"/>
</dbReference>
<reference evidence="8" key="2">
    <citation type="submission" date="2021-04" db="EMBL/GenBank/DDBJ databases">
        <authorList>
            <person name="Gilroy R."/>
        </authorList>
    </citation>
    <scope>NUCLEOTIDE SEQUENCE</scope>
    <source>
        <strain evidence="8">CHK193-4272</strain>
    </source>
</reference>
<feature type="active site" description="Proton acceptor; specific for L-alanine" evidence="4">
    <location>
        <position position="281"/>
    </location>
</feature>
<dbReference type="FunFam" id="3.20.20.10:FF:000002">
    <property type="entry name" value="Alanine racemase"/>
    <property type="match status" value="1"/>
</dbReference>
<comment type="cofactor">
    <cofactor evidence="1 4 5">
        <name>pyridoxal 5'-phosphate</name>
        <dbReference type="ChEBI" id="CHEBI:597326"/>
    </cofactor>
</comment>
<evidence type="ECO:0000256" key="5">
    <source>
        <dbReference type="PIRSR" id="PIRSR600821-50"/>
    </source>
</evidence>
<protein>
    <recommendedName>
        <fullName evidence="4">Alanine racemase</fullName>
        <ecNumber evidence="4">5.1.1.1</ecNumber>
    </recommendedName>
</protein>
<dbReference type="EC" id="5.1.1.1" evidence="4"/>
<keyword evidence="2 4" id="KW-0663">Pyridoxal phosphate</keyword>
<dbReference type="GO" id="GO:0005829">
    <property type="term" value="C:cytosol"/>
    <property type="evidence" value="ECO:0007669"/>
    <property type="project" value="TreeGrafter"/>
</dbReference>
<evidence type="ECO:0000256" key="3">
    <source>
        <dbReference type="ARBA" id="ARBA00023235"/>
    </source>
</evidence>
<dbReference type="InterPro" id="IPR001608">
    <property type="entry name" value="Ala_racemase_N"/>
</dbReference>
<feature type="domain" description="Alanine racemase C-terminal" evidence="7">
    <location>
        <begin position="260"/>
        <end position="385"/>
    </location>
</feature>
<dbReference type="InterPro" id="IPR020622">
    <property type="entry name" value="Ala_racemase_pyridoxalP-BS"/>
</dbReference>
<comment type="catalytic activity">
    <reaction evidence="4">
        <text>L-alanine = D-alanine</text>
        <dbReference type="Rhea" id="RHEA:20249"/>
        <dbReference type="ChEBI" id="CHEBI:57416"/>
        <dbReference type="ChEBI" id="CHEBI:57972"/>
        <dbReference type="EC" id="5.1.1.1"/>
    </reaction>
</comment>
<feature type="active site" description="Proton acceptor; specific for D-alanine" evidence="4">
    <location>
        <position position="50"/>
    </location>
</feature>
<dbReference type="SMART" id="SM01005">
    <property type="entry name" value="Ala_racemase_C"/>
    <property type="match status" value="1"/>
</dbReference>
<sequence length="387" mass="42716">MKLIKIKRSCKLMQQNNHRTWAEIDLSAIEHNFKEIQKHVGNCPIMGIIKADAYGHGSFRVAQCLAKAGASYFAVATVSEAIELREQGVTLPIMILGYVGDEDAYLIARYDIAVPVYDSETAMVFSNAAQKEGKPIRIHFALDTGMTRIGFAARNIDETVNEILKLSKLEGLIIEGMFTHFAVADTVDGLDFTHKQIEEFHTIAQKLEQEGLNIPLKHCANSGGVLQYKEGYYDMVRAGIILYGYYPDPSLTRTLDLKPAMRIKARVVQVRDVEEGRTVSYGRTYLVKKPIKEAVISIGYADGYLRSGSGNVHVSVKGKKAPVLGRICMDMCMIEVPEGVNLKRGDEVTIFGDNLITADDVAIASGTISYEVLCAASARVPRIYING</sequence>
<dbReference type="InterPro" id="IPR029066">
    <property type="entry name" value="PLP-binding_barrel"/>
</dbReference>